<feature type="transmembrane region" description="Helical" evidence="1">
    <location>
        <begin position="12"/>
        <end position="33"/>
    </location>
</feature>
<dbReference type="RefSeq" id="WP_014681830.1">
    <property type="nucleotide sequence ID" value="NC_017770.1"/>
</dbReference>
<protein>
    <submittedName>
        <fullName evidence="2">Uncharacterized protein</fullName>
    </submittedName>
</protein>
<dbReference type="OrthoDB" id="1495153at2"/>
<dbReference type="Proteomes" id="UP000007590">
    <property type="component" value="Chromosome"/>
</dbReference>
<evidence type="ECO:0000313" key="3">
    <source>
        <dbReference type="Proteomes" id="UP000007590"/>
    </source>
</evidence>
<gene>
    <name evidence="2" type="ordered locus">Solca_3603</name>
</gene>
<name>H8KLA5_SOLCM</name>
<accession>H8KLA5</accession>
<dbReference type="KEGG" id="scn:Solca_3603"/>
<keyword evidence="1" id="KW-0472">Membrane</keyword>
<keyword evidence="1" id="KW-1133">Transmembrane helix</keyword>
<keyword evidence="1" id="KW-0812">Transmembrane</keyword>
<dbReference type="HOGENOM" id="CLU_1561857_0_0_10"/>
<reference evidence="2" key="1">
    <citation type="submission" date="2012-02" db="EMBL/GenBank/DDBJ databases">
        <title>The complete genome of Solitalea canadensis DSM 3403.</title>
        <authorList>
            <consortium name="US DOE Joint Genome Institute (JGI-PGF)"/>
            <person name="Lucas S."/>
            <person name="Copeland A."/>
            <person name="Lapidus A."/>
            <person name="Glavina del Rio T."/>
            <person name="Dalin E."/>
            <person name="Tice H."/>
            <person name="Bruce D."/>
            <person name="Goodwin L."/>
            <person name="Pitluck S."/>
            <person name="Peters L."/>
            <person name="Ovchinnikova G."/>
            <person name="Lu M."/>
            <person name="Kyrpides N."/>
            <person name="Mavromatis K."/>
            <person name="Ivanova N."/>
            <person name="Brettin T."/>
            <person name="Detter J.C."/>
            <person name="Han C."/>
            <person name="Larimer F."/>
            <person name="Land M."/>
            <person name="Hauser L."/>
            <person name="Markowitz V."/>
            <person name="Cheng J.-F."/>
            <person name="Hugenholtz P."/>
            <person name="Woyke T."/>
            <person name="Wu D."/>
            <person name="Spring S."/>
            <person name="Schroeder M."/>
            <person name="Kopitz M."/>
            <person name="Brambilla E."/>
            <person name="Klenk H.-P."/>
            <person name="Eisen J.A."/>
        </authorList>
    </citation>
    <scope>NUCLEOTIDE SEQUENCE</scope>
    <source>
        <strain evidence="2">DSM 3403</strain>
    </source>
</reference>
<evidence type="ECO:0000313" key="2">
    <source>
        <dbReference type="EMBL" id="AFD08607.1"/>
    </source>
</evidence>
<feature type="transmembrane region" description="Helical" evidence="1">
    <location>
        <begin position="98"/>
        <end position="117"/>
    </location>
</feature>
<evidence type="ECO:0000256" key="1">
    <source>
        <dbReference type="SAM" id="Phobius"/>
    </source>
</evidence>
<dbReference type="EMBL" id="CP003349">
    <property type="protein sequence ID" value="AFD08607.1"/>
    <property type="molecule type" value="Genomic_DNA"/>
</dbReference>
<dbReference type="STRING" id="929556.Solca_3603"/>
<sequence length="171" mass="19801">MTFSYYISKVNWQLIITHLVATFFIIIAARQFAILNDPGFIESFDKYGVDNGLKHLAKEDNFPTRLVYFSLWTNLSSFIGVMLAFVISLILTIKRKVFWANAIIVFIMVFLLNRLGLFNNKIIDTIFFSPGNLAAHFGLQYKFITNGIILTLVGLFIFLSKWINTDLWQKR</sequence>
<feature type="transmembrane region" description="Helical" evidence="1">
    <location>
        <begin position="143"/>
        <end position="163"/>
    </location>
</feature>
<dbReference type="AlphaFoldDB" id="H8KLA5"/>
<feature type="transmembrane region" description="Helical" evidence="1">
    <location>
        <begin position="66"/>
        <end position="91"/>
    </location>
</feature>
<keyword evidence="3" id="KW-1185">Reference proteome</keyword>
<organism evidence="2 3">
    <name type="scientific">Solitalea canadensis (strain ATCC 29591 / DSM 3403 / JCM 21819 / LMG 8368 / NBRC 15130 / NCIMB 12057 / USAM 9D)</name>
    <name type="common">Flexibacter canadensis</name>
    <dbReference type="NCBI Taxonomy" id="929556"/>
    <lineage>
        <taxon>Bacteria</taxon>
        <taxon>Pseudomonadati</taxon>
        <taxon>Bacteroidota</taxon>
        <taxon>Sphingobacteriia</taxon>
        <taxon>Sphingobacteriales</taxon>
        <taxon>Sphingobacteriaceae</taxon>
        <taxon>Solitalea</taxon>
    </lineage>
</organism>
<proteinExistence type="predicted"/>